<accession>A0A840SQX6</accession>
<dbReference type="Pfam" id="PF01546">
    <property type="entry name" value="Peptidase_M20"/>
    <property type="match status" value="1"/>
</dbReference>
<dbReference type="InterPro" id="IPR036264">
    <property type="entry name" value="Bact_exopeptidase_dim_dom"/>
</dbReference>
<dbReference type="PANTHER" id="PTHR30575:SF0">
    <property type="entry name" value="XAA-ARG DIPEPTIDASE"/>
    <property type="match status" value="1"/>
</dbReference>
<protein>
    <submittedName>
        <fullName evidence="3">Aminobenzoyl-glutamate utilization protein B</fullName>
    </submittedName>
</protein>
<keyword evidence="4" id="KW-1185">Reference proteome</keyword>
<dbReference type="InterPro" id="IPR002933">
    <property type="entry name" value="Peptidase_M20"/>
</dbReference>
<gene>
    <name evidence="3" type="ORF">HNP73_002835</name>
</gene>
<dbReference type="GO" id="GO:0046657">
    <property type="term" value="P:folic acid catabolic process"/>
    <property type="evidence" value="ECO:0007669"/>
    <property type="project" value="TreeGrafter"/>
</dbReference>
<evidence type="ECO:0000256" key="1">
    <source>
        <dbReference type="ARBA" id="ARBA00022801"/>
    </source>
</evidence>
<reference evidence="3 4" key="1">
    <citation type="submission" date="2020-08" db="EMBL/GenBank/DDBJ databases">
        <title>Genomic Encyclopedia of Type Strains, Phase IV (KMG-IV): sequencing the most valuable type-strain genomes for metagenomic binning, comparative biology and taxonomic classification.</title>
        <authorList>
            <person name="Goeker M."/>
        </authorList>
    </citation>
    <scope>NUCLEOTIDE SEQUENCE [LARGE SCALE GENOMIC DNA]</scope>
    <source>
        <strain evidence="3 4">DSM 101730</strain>
    </source>
</reference>
<dbReference type="RefSeq" id="WP_221288679.1">
    <property type="nucleotide sequence ID" value="NZ_JACHFM010000003.1"/>
</dbReference>
<dbReference type="Gene3D" id="3.40.630.10">
    <property type="entry name" value="Zn peptidases"/>
    <property type="match status" value="1"/>
</dbReference>
<dbReference type="SUPFAM" id="SSF55031">
    <property type="entry name" value="Bacterial exopeptidase dimerisation domain"/>
    <property type="match status" value="1"/>
</dbReference>
<evidence type="ECO:0000313" key="3">
    <source>
        <dbReference type="EMBL" id="MBB5222888.1"/>
    </source>
</evidence>
<dbReference type="PANTHER" id="PTHR30575">
    <property type="entry name" value="PEPTIDASE M20"/>
    <property type="match status" value="1"/>
</dbReference>
<dbReference type="GO" id="GO:0071713">
    <property type="term" value="F:para-aminobenzoyl-glutamate hydrolase activity"/>
    <property type="evidence" value="ECO:0007669"/>
    <property type="project" value="TreeGrafter"/>
</dbReference>
<dbReference type="AlphaFoldDB" id="A0A840SQX6"/>
<dbReference type="Gene3D" id="3.30.70.360">
    <property type="match status" value="1"/>
</dbReference>
<organism evidence="3 4">
    <name type="scientific">Amaricoccus macauensis</name>
    <dbReference type="NCBI Taxonomy" id="57001"/>
    <lineage>
        <taxon>Bacteria</taxon>
        <taxon>Pseudomonadati</taxon>
        <taxon>Pseudomonadota</taxon>
        <taxon>Alphaproteobacteria</taxon>
        <taxon>Rhodobacterales</taxon>
        <taxon>Paracoccaceae</taxon>
        <taxon>Amaricoccus</taxon>
    </lineage>
</organism>
<dbReference type="PROSITE" id="PS51318">
    <property type="entry name" value="TAT"/>
    <property type="match status" value="1"/>
</dbReference>
<dbReference type="NCBIfam" id="TIGR01891">
    <property type="entry name" value="amidohydrolases"/>
    <property type="match status" value="1"/>
</dbReference>
<dbReference type="InterPro" id="IPR017439">
    <property type="entry name" value="Amidohydrolase"/>
</dbReference>
<dbReference type="InterPro" id="IPR006311">
    <property type="entry name" value="TAT_signal"/>
</dbReference>
<name>A0A840SQX6_9RHOB</name>
<dbReference type="Proteomes" id="UP000549457">
    <property type="component" value="Unassembled WGS sequence"/>
</dbReference>
<keyword evidence="1" id="KW-0378">Hydrolase</keyword>
<evidence type="ECO:0000313" key="4">
    <source>
        <dbReference type="Proteomes" id="UP000549457"/>
    </source>
</evidence>
<dbReference type="EMBL" id="JACHFM010000003">
    <property type="protein sequence ID" value="MBB5222888.1"/>
    <property type="molecule type" value="Genomic_DNA"/>
</dbReference>
<dbReference type="InterPro" id="IPR052030">
    <property type="entry name" value="Peptidase_M20/M20A_hydrolases"/>
</dbReference>
<feature type="compositionally biased region" description="Basic and acidic residues" evidence="2">
    <location>
        <begin position="43"/>
        <end position="57"/>
    </location>
</feature>
<proteinExistence type="predicted"/>
<sequence>MTDRLHSGLDRRSVLGSLGLGGAMAAVGTPTIVLAQAEAPPMPREDDGTLPKPREDTLPPASSGAAAEAVEAVRDAILRISREVWATPELSLAEVKSHRIHLRELEAAGFTTKSRGTSGIPTAFISEWSQGSGGPIIGYLPEYDALPGLGNAAEPRQTPGATGAEVGHGCGHNMLGAGCTGGALALKRLMQADGTPGTIRVYGCAAEETEGAKVYMARDGLFEDLDAAIAWHSAPFAGAGNVRLAAFNQIQVRFHGRTGHAGSAPWEGRSALKAAEMFGVGIQMMREHILPTSRMHYIYQAAGVAPNIVPDFAQVWIVARDADREKLGALSKWIGEVAEAAAMATQTRAEFEIFFGSHDLLPNEPLARHLYRHMLAVPIEFTDDEQAFARACQREMGVPEAGMSTRPLPFIEDVSAGASSDLGDVSYQVPTGVFAWPTIPLGIGLHTWPVTACGGMSIGDKGSLATARILAACGHDLMTDAGLRKAAREDFRARRGDAPFVSPLPKDRTAPLGLDPHFIKTGDDELFADITVGTPG</sequence>
<evidence type="ECO:0000256" key="2">
    <source>
        <dbReference type="SAM" id="MobiDB-lite"/>
    </source>
</evidence>
<comment type="caution">
    <text evidence="3">The sequence shown here is derived from an EMBL/GenBank/DDBJ whole genome shotgun (WGS) entry which is preliminary data.</text>
</comment>
<dbReference type="GO" id="GO:0016805">
    <property type="term" value="F:dipeptidase activity"/>
    <property type="evidence" value="ECO:0007669"/>
    <property type="project" value="TreeGrafter"/>
</dbReference>
<dbReference type="SUPFAM" id="SSF53187">
    <property type="entry name" value="Zn-dependent exopeptidases"/>
    <property type="match status" value="1"/>
</dbReference>
<dbReference type="GO" id="GO:0005737">
    <property type="term" value="C:cytoplasm"/>
    <property type="evidence" value="ECO:0007669"/>
    <property type="project" value="TreeGrafter"/>
</dbReference>
<feature type="region of interest" description="Disordered" evidence="2">
    <location>
        <begin position="36"/>
        <end position="66"/>
    </location>
</feature>